<feature type="compositionally biased region" description="Basic and acidic residues" evidence="1">
    <location>
        <begin position="78"/>
        <end position="89"/>
    </location>
</feature>
<reference evidence="3 4" key="1">
    <citation type="submission" date="2020-07" db="EMBL/GenBank/DDBJ databases">
        <title>Sequencing the genomes of 1000 actinobacteria strains.</title>
        <authorList>
            <person name="Klenk H.-P."/>
        </authorList>
    </citation>
    <scope>NUCLEOTIDE SEQUENCE [LARGE SCALE GENOMIC DNA]</scope>
    <source>
        <strain evidence="3 4">DSM 103833</strain>
    </source>
</reference>
<organism evidence="3 4">
    <name type="scientific">Nocardioides thalensis</name>
    <dbReference type="NCBI Taxonomy" id="1914755"/>
    <lineage>
        <taxon>Bacteria</taxon>
        <taxon>Bacillati</taxon>
        <taxon>Actinomycetota</taxon>
        <taxon>Actinomycetes</taxon>
        <taxon>Propionibacteriales</taxon>
        <taxon>Nocardioidaceae</taxon>
        <taxon>Nocardioides</taxon>
    </lineage>
</organism>
<keyword evidence="2" id="KW-0812">Transmembrane</keyword>
<keyword evidence="4" id="KW-1185">Reference proteome</keyword>
<proteinExistence type="predicted"/>
<evidence type="ECO:0000256" key="2">
    <source>
        <dbReference type="SAM" id="Phobius"/>
    </source>
</evidence>
<feature type="transmembrane region" description="Helical" evidence="2">
    <location>
        <begin position="43"/>
        <end position="64"/>
    </location>
</feature>
<dbReference type="RefSeq" id="WP_179666349.1">
    <property type="nucleotide sequence ID" value="NZ_JACCFP010000001.1"/>
</dbReference>
<gene>
    <name evidence="3" type="ORF">HNR19_000434</name>
</gene>
<sequence length="272" mass="28905">MSDMEERLRAALAARAHQVRPETLRQDPPEPAARPWWRAPGSYGLLAAVAVIVLVIPVAAFVLLRGGDQAPVASGPTEGDRPETTTSADGREWTEIESRVADFDGDGAEDVAKLLAADPTSEAGEVRVEVTLASGGQPVWGVPVGSRPVGLADAADVDLDGVPEVLVQVGTDPRSLVVLAASEGSDLLAVLHNGGKISRGIGAKGFQHHWWLDQDGLWSWVSSKGDKEDADAFLVELTHWLPENGLTPAPTEICLIDIDAPEEPQDCRTQPE</sequence>
<dbReference type="EMBL" id="JACCFP010000001">
    <property type="protein sequence ID" value="NYI99735.1"/>
    <property type="molecule type" value="Genomic_DNA"/>
</dbReference>
<keyword evidence="2" id="KW-0472">Membrane</keyword>
<evidence type="ECO:0008006" key="5">
    <source>
        <dbReference type="Google" id="ProtNLM"/>
    </source>
</evidence>
<name>A0A853BYA1_9ACTN</name>
<dbReference type="AlphaFoldDB" id="A0A853BYA1"/>
<comment type="caution">
    <text evidence="3">The sequence shown here is derived from an EMBL/GenBank/DDBJ whole genome shotgun (WGS) entry which is preliminary data.</text>
</comment>
<dbReference type="Proteomes" id="UP000530424">
    <property type="component" value="Unassembled WGS sequence"/>
</dbReference>
<evidence type="ECO:0000256" key="1">
    <source>
        <dbReference type="SAM" id="MobiDB-lite"/>
    </source>
</evidence>
<protein>
    <recommendedName>
        <fullName evidence="5">VCBS repeat-containing protein</fullName>
    </recommendedName>
</protein>
<dbReference type="SUPFAM" id="SSF69318">
    <property type="entry name" value="Integrin alpha N-terminal domain"/>
    <property type="match status" value="1"/>
</dbReference>
<accession>A0A853BYA1</accession>
<feature type="region of interest" description="Disordered" evidence="1">
    <location>
        <begin position="69"/>
        <end position="89"/>
    </location>
</feature>
<evidence type="ECO:0000313" key="3">
    <source>
        <dbReference type="EMBL" id="NYI99735.1"/>
    </source>
</evidence>
<evidence type="ECO:0000313" key="4">
    <source>
        <dbReference type="Proteomes" id="UP000530424"/>
    </source>
</evidence>
<keyword evidence="2" id="KW-1133">Transmembrane helix</keyword>
<dbReference type="InterPro" id="IPR028994">
    <property type="entry name" value="Integrin_alpha_N"/>
</dbReference>